<dbReference type="Proteomes" id="UP000240259">
    <property type="component" value="Unassembled WGS sequence"/>
</dbReference>
<name>A0A2T4IP56_9HYPH</name>
<proteinExistence type="predicted"/>
<dbReference type="OrthoDB" id="8457224at2"/>
<evidence type="ECO:0000313" key="2">
    <source>
        <dbReference type="Proteomes" id="UP000240259"/>
    </source>
</evidence>
<gene>
    <name evidence="1" type="ORF">C9427_27205</name>
</gene>
<dbReference type="EMBL" id="PZJX01000050">
    <property type="protein sequence ID" value="PTE07390.1"/>
    <property type="molecule type" value="Genomic_DNA"/>
</dbReference>
<reference evidence="1 2" key="1">
    <citation type="submission" date="2018-03" db="EMBL/GenBank/DDBJ databases">
        <title>Genome sequence of the symbiotic type strain Mesorhizobium helmanticense CSLC115NT isolated from Lotus corniculatus nodules.</title>
        <authorList>
            <person name="Sannazzaro A.I."/>
            <person name="Torres Tejerizo G.A."/>
            <person name="Dip D."/>
            <person name="Caballero M."/>
            <person name="Pistorio M."/>
            <person name="Estrella M.J."/>
        </authorList>
    </citation>
    <scope>NUCLEOTIDE SEQUENCE [LARGE SCALE GENOMIC DNA]</scope>
    <source>
        <strain evidence="1 2">CSLC115N</strain>
    </source>
</reference>
<evidence type="ECO:0000313" key="1">
    <source>
        <dbReference type="EMBL" id="PTE07390.1"/>
    </source>
</evidence>
<organism evidence="1 2">
    <name type="scientific">Mesorhizobium helmanticense</name>
    <dbReference type="NCBI Taxonomy" id="1776423"/>
    <lineage>
        <taxon>Bacteria</taxon>
        <taxon>Pseudomonadati</taxon>
        <taxon>Pseudomonadota</taxon>
        <taxon>Alphaproteobacteria</taxon>
        <taxon>Hyphomicrobiales</taxon>
        <taxon>Phyllobacteriaceae</taxon>
        <taxon>Mesorhizobium</taxon>
    </lineage>
</organism>
<sequence length="197" mass="22233">MGLFDWLFGRAEKPVTESEIWTPSENGNPMIVSGTTRITVFPQDRGWKYCIAEIDDRREPIFSEVYGSERAAKDEALAHVRGGPPQHHPLSAQTDENRRKRWEAHVNDRERLIAEIKAHLSSNPDLGISALRRPEAKIASHLKQLNWQDAELHRAGVSDRTIAMTRGQVLALSDLQLEVGSRIAARQAARMSKQPKI</sequence>
<keyword evidence="2" id="KW-1185">Reference proteome</keyword>
<dbReference type="RefSeq" id="WP_107652132.1">
    <property type="nucleotide sequence ID" value="NZ_PZJX01000050.1"/>
</dbReference>
<comment type="caution">
    <text evidence="1">The sequence shown here is derived from an EMBL/GenBank/DDBJ whole genome shotgun (WGS) entry which is preliminary data.</text>
</comment>
<dbReference type="AlphaFoldDB" id="A0A2T4IP56"/>
<protein>
    <submittedName>
        <fullName evidence="1">Uncharacterized protein</fullName>
    </submittedName>
</protein>
<accession>A0A2T4IP56</accession>